<feature type="region of interest" description="Disordered" evidence="1">
    <location>
        <begin position="1"/>
        <end position="48"/>
    </location>
</feature>
<keyword evidence="3" id="KW-1185">Reference proteome</keyword>
<organism evidence="2 3">
    <name type="scientific">Haematococcus lacustris</name>
    <name type="common">Green alga</name>
    <name type="synonym">Haematococcus pluvialis</name>
    <dbReference type="NCBI Taxonomy" id="44745"/>
    <lineage>
        <taxon>Eukaryota</taxon>
        <taxon>Viridiplantae</taxon>
        <taxon>Chlorophyta</taxon>
        <taxon>core chlorophytes</taxon>
        <taxon>Chlorophyceae</taxon>
        <taxon>CS clade</taxon>
        <taxon>Chlamydomonadales</taxon>
        <taxon>Haematococcaceae</taxon>
        <taxon>Haematococcus</taxon>
    </lineage>
</organism>
<dbReference type="Proteomes" id="UP000485058">
    <property type="component" value="Unassembled WGS sequence"/>
</dbReference>
<feature type="non-terminal residue" evidence="2">
    <location>
        <position position="1"/>
    </location>
</feature>
<proteinExistence type="predicted"/>
<feature type="compositionally biased region" description="Polar residues" evidence="1">
    <location>
        <begin position="33"/>
        <end position="48"/>
    </location>
</feature>
<sequence length="181" mass="18962">MAAGGHPIPLPSPHPSPAQQLKPNAKRVGELSQMLSSEQVSPQLGSPLRPSQSSMHLVLLLLLQLLAARTVAHTLLAWNPIPLLLATPVPPQCNCWTRITQPSVPQLVGRAAAAGLLLARGPPIVQMAPGGPSSVPQLAGEAAVVPLRSKNNRPMCKAAAAALTQPRHATQAHRMPPSTQQ</sequence>
<name>A0A699YY40_HAELA</name>
<reference evidence="2 3" key="1">
    <citation type="submission" date="2020-02" db="EMBL/GenBank/DDBJ databases">
        <title>Draft genome sequence of Haematococcus lacustris strain NIES-144.</title>
        <authorList>
            <person name="Morimoto D."/>
            <person name="Nakagawa S."/>
            <person name="Yoshida T."/>
            <person name="Sawayama S."/>
        </authorList>
    </citation>
    <scope>NUCLEOTIDE SEQUENCE [LARGE SCALE GENOMIC DNA]</scope>
    <source>
        <strain evidence="2 3">NIES-144</strain>
    </source>
</reference>
<evidence type="ECO:0000313" key="2">
    <source>
        <dbReference type="EMBL" id="GFH14125.1"/>
    </source>
</evidence>
<dbReference type="EMBL" id="BLLF01000688">
    <property type="protein sequence ID" value="GFH14125.1"/>
    <property type="molecule type" value="Genomic_DNA"/>
</dbReference>
<accession>A0A699YY40</accession>
<evidence type="ECO:0000256" key="1">
    <source>
        <dbReference type="SAM" id="MobiDB-lite"/>
    </source>
</evidence>
<protein>
    <submittedName>
        <fullName evidence="2">Uncharacterized protein</fullName>
    </submittedName>
</protein>
<evidence type="ECO:0000313" key="3">
    <source>
        <dbReference type="Proteomes" id="UP000485058"/>
    </source>
</evidence>
<comment type="caution">
    <text evidence="2">The sequence shown here is derived from an EMBL/GenBank/DDBJ whole genome shotgun (WGS) entry which is preliminary data.</text>
</comment>
<dbReference type="AlphaFoldDB" id="A0A699YY40"/>
<gene>
    <name evidence="2" type="ORF">HaLaN_10119</name>
</gene>